<accession>A0A202C3J0</accession>
<dbReference type="AlphaFoldDB" id="A0A202C3J0"/>
<dbReference type="Proteomes" id="UP000196355">
    <property type="component" value="Unassembled WGS sequence"/>
</dbReference>
<dbReference type="EMBL" id="MVAG01000108">
    <property type="protein sequence ID" value="OVE58122.1"/>
    <property type="molecule type" value="Genomic_DNA"/>
</dbReference>
<comment type="caution">
    <text evidence="1">The sequence shown here is derived from an EMBL/GenBank/DDBJ whole genome shotgun (WGS) entry which is preliminary data.</text>
</comment>
<gene>
    <name evidence="1" type="ORF">B0E34_08040</name>
</gene>
<proteinExistence type="predicted"/>
<reference evidence="2" key="1">
    <citation type="submission" date="2017-02" db="EMBL/GenBank/DDBJ databases">
        <authorList>
            <person name="Tetz G."/>
            <person name="Tetz V."/>
        </authorList>
    </citation>
    <scope>NUCLEOTIDE SEQUENCE [LARGE SCALE GENOMIC DNA]</scope>
    <source>
        <strain evidence="2">VT16-26</strain>
    </source>
</reference>
<organism evidence="1 2">
    <name type="scientific">Chryseobacterium mucoviscidosis</name>
    <dbReference type="NCBI Taxonomy" id="1945581"/>
    <lineage>
        <taxon>Bacteria</taxon>
        <taxon>Pseudomonadati</taxon>
        <taxon>Bacteroidota</taxon>
        <taxon>Flavobacteriia</taxon>
        <taxon>Flavobacteriales</taxon>
        <taxon>Weeksellaceae</taxon>
        <taxon>Chryseobacterium group</taxon>
        <taxon>Chryseobacterium</taxon>
    </lineage>
</organism>
<evidence type="ECO:0000313" key="1">
    <source>
        <dbReference type="EMBL" id="OVE58122.1"/>
    </source>
</evidence>
<evidence type="ECO:0000313" key="2">
    <source>
        <dbReference type="Proteomes" id="UP000196355"/>
    </source>
</evidence>
<sequence>MYSQNCGCSKKPELKSLISCQPTVFKNKAKIYWEYNCNASWITFQKGKIRRKIYSLDKKTMEFTTRLGYIQWTEYKNSFLIENSKASGCCDPHEYILYSKETGKKIAELGTAIFSDDSSKNPYVLTMSGNDEVLFTNLNTNQSCRIKVSQNKIENTLKNSDILYAEELFENFQFKKGILSMQLKYKDSRNFWKKEKIFLDTAKDCN</sequence>
<name>A0A202C3J0_9FLAO</name>
<keyword evidence="2" id="KW-1185">Reference proteome</keyword>
<protein>
    <submittedName>
        <fullName evidence="1">Uncharacterized protein</fullName>
    </submittedName>
</protein>